<feature type="region of interest" description="Disordered" evidence="1">
    <location>
        <begin position="1"/>
        <end position="49"/>
    </location>
</feature>
<accession>A0A6A5Z2Y4</accession>
<dbReference type="EMBL" id="ML977327">
    <property type="protein sequence ID" value="KAF2113795.1"/>
    <property type="molecule type" value="Genomic_DNA"/>
</dbReference>
<reference evidence="2" key="1">
    <citation type="journal article" date="2020" name="Stud. Mycol.">
        <title>101 Dothideomycetes genomes: a test case for predicting lifestyles and emergence of pathogens.</title>
        <authorList>
            <person name="Haridas S."/>
            <person name="Albert R."/>
            <person name="Binder M."/>
            <person name="Bloem J."/>
            <person name="Labutti K."/>
            <person name="Salamov A."/>
            <person name="Andreopoulos B."/>
            <person name="Baker S."/>
            <person name="Barry K."/>
            <person name="Bills G."/>
            <person name="Bluhm B."/>
            <person name="Cannon C."/>
            <person name="Castanera R."/>
            <person name="Culley D."/>
            <person name="Daum C."/>
            <person name="Ezra D."/>
            <person name="Gonzalez J."/>
            <person name="Henrissat B."/>
            <person name="Kuo A."/>
            <person name="Liang C."/>
            <person name="Lipzen A."/>
            <person name="Lutzoni F."/>
            <person name="Magnuson J."/>
            <person name="Mondo S."/>
            <person name="Nolan M."/>
            <person name="Ohm R."/>
            <person name="Pangilinan J."/>
            <person name="Park H.-J."/>
            <person name="Ramirez L."/>
            <person name="Alfaro M."/>
            <person name="Sun H."/>
            <person name="Tritt A."/>
            <person name="Yoshinaga Y."/>
            <person name="Zwiers L.-H."/>
            <person name="Turgeon B."/>
            <person name="Goodwin S."/>
            <person name="Spatafora J."/>
            <person name="Crous P."/>
            <person name="Grigoriev I."/>
        </authorList>
    </citation>
    <scope>NUCLEOTIDE SEQUENCE</scope>
    <source>
        <strain evidence="2">CBS 627.86</strain>
    </source>
</reference>
<name>A0A6A5Z2Y4_9PLEO</name>
<sequence length="235" mass="26286">MSDKRLDSSHTLSVPETPLPLTTQKTQNIEPQPNVAPTHTSTRFRPSPLHRTLSSQRIAELAPAPRPSFLARLSSRKVPTISEFPRPPTPPLPELPLLDEQGMAEHEAKTKKAWELQSVALGQISAHPYPRCVVSKGRIQWRSASRSGTFSGVLHIRLALSLGASSVILDSFLRGMGRRKGRVSLQIMRHGDYEALRRSSYATIRRDSLELFFIREREHSGTSSEHKIDFDEALG</sequence>
<proteinExistence type="predicted"/>
<keyword evidence="3" id="KW-1185">Reference proteome</keyword>
<protein>
    <submittedName>
        <fullName evidence="2">Uncharacterized protein</fullName>
    </submittedName>
</protein>
<evidence type="ECO:0000313" key="2">
    <source>
        <dbReference type="EMBL" id="KAF2113795.1"/>
    </source>
</evidence>
<dbReference type="AlphaFoldDB" id="A0A6A5Z2Y4"/>
<organism evidence="2 3">
    <name type="scientific">Lophiotrema nucula</name>
    <dbReference type="NCBI Taxonomy" id="690887"/>
    <lineage>
        <taxon>Eukaryota</taxon>
        <taxon>Fungi</taxon>
        <taxon>Dikarya</taxon>
        <taxon>Ascomycota</taxon>
        <taxon>Pezizomycotina</taxon>
        <taxon>Dothideomycetes</taxon>
        <taxon>Pleosporomycetidae</taxon>
        <taxon>Pleosporales</taxon>
        <taxon>Lophiotremataceae</taxon>
        <taxon>Lophiotrema</taxon>
    </lineage>
</organism>
<evidence type="ECO:0000256" key="1">
    <source>
        <dbReference type="SAM" id="MobiDB-lite"/>
    </source>
</evidence>
<feature type="compositionally biased region" description="Polar residues" evidence="1">
    <location>
        <begin position="9"/>
        <end position="44"/>
    </location>
</feature>
<evidence type="ECO:0000313" key="3">
    <source>
        <dbReference type="Proteomes" id="UP000799770"/>
    </source>
</evidence>
<gene>
    <name evidence="2" type="ORF">BDV96DRAFT_601265</name>
</gene>
<dbReference type="Proteomes" id="UP000799770">
    <property type="component" value="Unassembled WGS sequence"/>
</dbReference>